<accession>A0A9Q1IFQ4</accession>
<feature type="compositionally biased region" description="Basic and acidic residues" evidence="1">
    <location>
        <begin position="180"/>
        <end position="189"/>
    </location>
</feature>
<dbReference type="InterPro" id="IPR029338">
    <property type="entry name" value="TSSC4"/>
</dbReference>
<comment type="caution">
    <text evidence="2">The sequence shown here is derived from an EMBL/GenBank/DDBJ whole genome shotgun (WGS) entry which is preliminary data.</text>
</comment>
<dbReference type="Proteomes" id="UP001152622">
    <property type="component" value="Chromosome 18"/>
</dbReference>
<reference evidence="2" key="1">
    <citation type="journal article" date="2023" name="Science">
        <title>Genome structures resolve the early diversification of teleost fishes.</title>
        <authorList>
            <person name="Parey E."/>
            <person name="Louis A."/>
            <person name="Montfort J."/>
            <person name="Bouchez O."/>
            <person name="Roques C."/>
            <person name="Iampietro C."/>
            <person name="Lluch J."/>
            <person name="Castinel A."/>
            <person name="Donnadieu C."/>
            <person name="Desvignes T."/>
            <person name="Floi Bucao C."/>
            <person name="Jouanno E."/>
            <person name="Wen M."/>
            <person name="Mejri S."/>
            <person name="Dirks R."/>
            <person name="Jansen H."/>
            <person name="Henkel C."/>
            <person name="Chen W.J."/>
            <person name="Zahm M."/>
            <person name="Cabau C."/>
            <person name="Klopp C."/>
            <person name="Thompson A.W."/>
            <person name="Robinson-Rechavi M."/>
            <person name="Braasch I."/>
            <person name="Lecointre G."/>
            <person name="Bobe J."/>
            <person name="Postlethwait J.H."/>
            <person name="Berthelot C."/>
            <person name="Roest Crollius H."/>
            <person name="Guiguen Y."/>
        </authorList>
    </citation>
    <scope>NUCLEOTIDE SEQUENCE</scope>
    <source>
        <strain evidence="2">WJC10195</strain>
    </source>
</reference>
<dbReference type="Pfam" id="PF15264">
    <property type="entry name" value="TSSC4"/>
    <property type="match status" value="1"/>
</dbReference>
<evidence type="ECO:0000313" key="2">
    <source>
        <dbReference type="EMBL" id="KAJ8337934.1"/>
    </source>
</evidence>
<protein>
    <submittedName>
        <fullName evidence="2">Uncharacterized protein</fullName>
    </submittedName>
</protein>
<feature type="compositionally biased region" description="Basic and acidic residues" evidence="1">
    <location>
        <begin position="281"/>
        <end position="321"/>
    </location>
</feature>
<name>A0A9Q1IFQ4_SYNKA</name>
<evidence type="ECO:0000313" key="3">
    <source>
        <dbReference type="Proteomes" id="UP001152622"/>
    </source>
</evidence>
<feature type="compositionally biased region" description="Low complexity" evidence="1">
    <location>
        <begin position="73"/>
        <end position="86"/>
    </location>
</feature>
<dbReference type="EMBL" id="JAINUF010000018">
    <property type="protein sequence ID" value="KAJ8337934.1"/>
    <property type="molecule type" value="Genomic_DNA"/>
</dbReference>
<sequence length="372" mass="40030">MEAGGADINSHKSSVLFELCSILSSTHNLVQELKLLVALTDPESGKLLQSQSNALESLGENQSNVALNKLANSDTAELSDTSSLSDSDPEDSPTHFDAEMENLSSSGEPSPDRDPLGDCAGSGSRKPSFQLKGGSASFSSRSQSIFDCLESAAKLATPGLGEDNVIDGAFLRPMPLLSPRKREEKREAAPGKPLLKPPSSAAAAGAPESPARTARWTKYSLEDVPETSDRQNSQVALEYIQGLQQQKKGSAAVETQEPFVPAFNQDHTSSAESKILFSRPGRRDEGQAAKDKTPEGSKCEGGKKKEVGLFHLEEPEEEPKAAEPPSGQRKRNRSSEEGKEDDGEQQSAVGFNCSRKINRKKFRRGGDEEEED</sequence>
<gene>
    <name evidence="2" type="ORF">SKAU_G00369000</name>
</gene>
<keyword evidence="3" id="KW-1185">Reference proteome</keyword>
<proteinExistence type="predicted"/>
<feature type="compositionally biased region" description="Low complexity" evidence="1">
    <location>
        <begin position="197"/>
        <end position="211"/>
    </location>
</feature>
<organism evidence="2 3">
    <name type="scientific">Synaphobranchus kaupii</name>
    <name type="common">Kaup's arrowtooth eel</name>
    <dbReference type="NCBI Taxonomy" id="118154"/>
    <lineage>
        <taxon>Eukaryota</taxon>
        <taxon>Metazoa</taxon>
        <taxon>Chordata</taxon>
        <taxon>Craniata</taxon>
        <taxon>Vertebrata</taxon>
        <taxon>Euteleostomi</taxon>
        <taxon>Actinopterygii</taxon>
        <taxon>Neopterygii</taxon>
        <taxon>Teleostei</taxon>
        <taxon>Anguilliformes</taxon>
        <taxon>Synaphobranchidae</taxon>
        <taxon>Synaphobranchus</taxon>
    </lineage>
</organism>
<feature type="region of interest" description="Disordered" evidence="1">
    <location>
        <begin position="176"/>
        <end position="372"/>
    </location>
</feature>
<dbReference type="OrthoDB" id="1906282at2759"/>
<feature type="region of interest" description="Disordered" evidence="1">
    <location>
        <begin position="73"/>
        <end position="138"/>
    </location>
</feature>
<evidence type="ECO:0000256" key="1">
    <source>
        <dbReference type="SAM" id="MobiDB-lite"/>
    </source>
</evidence>
<dbReference type="AlphaFoldDB" id="A0A9Q1IFQ4"/>